<dbReference type="SMART" id="SM00631">
    <property type="entry name" value="Zn_pept"/>
    <property type="match status" value="1"/>
</dbReference>
<reference evidence="3 4" key="1">
    <citation type="submission" date="2017-04" db="EMBL/GenBank/DDBJ databases">
        <authorList>
            <person name="Afonso C.L."/>
            <person name="Miller P.J."/>
            <person name="Scott M.A."/>
            <person name="Spackman E."/>
            <person name="Goraichik I."/>
            <person name="Dimitrov K.M."/>
            <person name="Suarez D.L."/>
            <person name="Swayne D.E."/>
        </authorList>
    </citation>
    <scope>NUCLEOTIDE SEQUENCE [LARGE SCALE GENOMIC DNA]</scope>
    <source>
        <strain evidence="3 4">DSM 21164</strain>
    </source>
</reference>
<evidence type="ECO:0000256" key="1">
    <source>
        <dbReference type="PROSITE-ProRule" id="PRU01379"/>
    </source>
</evidence>
<keyword evidence="3" id="KW-0378">Hydrolase</keyword>
<gene>
    <name evidence="3" type="ORF">SAMN05660703_2550</name>
</gene>
<keyword evidence="4" id="KW-1185">Reference proteome</keyword>
<feature type="active site" description="Proton donor/acceptor" evidence="1">
    <location>
        <position position="241"/>
    </location>
</feature>
<comment type="similarity">
    <text evidence="1">Belongs to the peptidase M14 family.</text>
</comment>
<name>A0A1W2BMX0_9FLAO</name>
<proteinExistence type="inferred from homology"/>
<dbReference type="GO" id="GO:0004181">
    <property type="term" value="F:metallocarboxypeptidase activity"/>
    <property type="evidence" value="ECO:0007669"/>
    <property type="project" value="InterPro"/>
</dbReference>
<dbReference type="Pfam" id="PF00246">
    <property type="entry name" value="Peptidase_M14"/>
    <property type="match status" value="1"/>
</dbReference>
<dbReference type="EMBL" id="FWXO01000004">
    <property type="protein sequence ID" value="SMC74204.1"/>
    <property type="molecule type" value="Genomic_DNA"/>
</dbReference>
<dbReference type="STRING" id="504486.SAMN05660703_2550"/>
<evidence type="ECO:0000313" key="4">
    <source>
        <dbReference type="Proteomes" id="UP000192360"/>
    </source>
</evidence>
<dbReference type="PROSITE" id="PS52035">
    <property type="entry name" value="PEPTIDASE_M14"/>
    <property type="match status" value="1"/>
</dbReference>
<keyword evidence="3" id="KW-0645">Protease</keyword>
<feature type="domain" description="Peptidase M14" evidence="2">
    <location>
        <begin position="15"/>
        <end position="269"/>
    </location>
</feature>
<dbReference type="Proteomes" id="UP000192360">
    <property type="component" value="Unassembled WGS sequence"/>
</dbReference>
<evidence type="ECO:0000313" key="3">
    <source>
        <dbReference type="EMBL" id="SMC74204.1"/>
    </source>
</evidence>
<organism evidence="3 4">
    <name type="scientific">Cellulophaga tyrosinoxydans</name>
    <dbReference type="NCBI Taxonomy" id="504486"/>
    <lineage>
        <taxon>Bacteria</taxon>
        <taxon>Pseudomonadati</taxon>
        <taxon>Bacteroidota</taxon>
        <taxon>Flavobacteriia</taxon>
        <taxon>Flavobacteriales</taxon>
        <taxon>Flavobacteriaceae</taxon>
        <taxon>Cellulophaga</taxon>
    </lineage>
</organism>
<dbReference type="RefSeq" id="WP_143312532.1">
    <property type="nucleotide sequence ID" value="NZ_FWXO01000004.1"/>
</dbReference>
<keyword evidence="3" id="KW-0121">Carboxypeptidase</keyword>
<dbReference type="GO" id="GO:0008270">
    <property type="term" value="F:zinc ion binding"/>
    <property type="evidence" value="ECO:0007669"/>
    <property type="project" value="InterPro"/>
</dbReference>
<dbReference type="AlphaFoldDB" id="A0A1W2BMX0"/>
<accession>A0A1W2BMX0</accession>
<protein>
    <submittedName>
        <fullName evidence="3">Zinc carboxypeptidase</fullName>
    </submittedName>
</protein>
<dbReference type="OrthoDB" id="1119199at2"/>
<dbReference type="InterPro" id="IPR000834">
    <property type="entry name" value="Peptidase_M14"/>
</dbReference>
<sequence>MINYKQLHSAVKVNSIQGRYVINDMIFPFLDQLNTNFQVEVIGNSVLGKPIKSVTFGNGPIKIFMWSQMHGNESTTTKAVLDFLNFINQGSDLAQTILNGCTIKIIPILNPDGATAYTRVNANEIDLNRDAQDRSQPESVILRATFDQFQPDYCFNLHDQRTIFNVGTTPKPATVSFLAPAHDPERSISKTRGISMQLIVAMNKVLQTYIPGQVGRYDDGFNANCVGDTFQMQNKPTILFESGHFPNDYEREQTRELIFIAMLSGIAVITQQNLEEYPQKDYFLIPENGKLFYDILIKNADFVNKSLQKDQTIGVLYKETLISEKIHFVPSLEKIKKNDTFFGHITLNCLNNKDLKKIKDMSELWDLLCSN</sequence>
<evidence type="ECO:0000259" key="2">
    <source>
        <dbReference type="PROSITE" id="PS52035"/>
    </source>
</evidence>
<dbReference type="CDD" id="cd06239">
    <property type="entry name" value="M14-like"/>
    <property type="match status" value="1"/>
</dbReference>
<dbReference type="GO" id="GO:0006508">
    <property type="term" value="P:proteolysis"/>
    <property type="evidence" value="ECO:0007669"/>
    <property type="project" value="InterPro"/>
</dbReference>
<dbReference type="Gene3D" id="3.40.630.10">
    <property type="entry name" value="Zn peptidases"/>
    <property type="match status" value="1"/>
</dbReference>
<dbReference type="SUPFAM" id="SSF53187">
    <property type="entry name" value="Zn-dependent exopeptidases"/>
    <property type="match status" value="1"/>
</dbReference>